<dbReference type="Proteomes" id="UP000054804">
    <property type="component" value="Unassembled WGS sequence"/>
</dbReference>
<dbReference type="STRING" id="1765722.AT728_07400"/>
<evidence type="ECO:0000313" key="2">
    <source>
        <dbReference type="Proteomes" id="UP000054804"/>
    </source>
</evidence>
<sequence>MKPRTVEEERASIHLELDRMYEGYDGLSEMLDDLLRAHAHELAEKIRAICHGAYDPGAPGVDQVGGMVAADLIDPEVIR</sequence>
<comment type="caution">
    <text evidence="1">The sequence shown here is derived from an EMBL/GenBank/DDBJ whole genome shotgun (WGS) entry which is preliminary data.</text>
</comment>
<dbReference type="AlphaFoldDB" id="A0A0W7X8H1"/>
<dbReference type="OrthoDB" id="4331905at2"/>
<keyword evidence="2" id="KW-1185">Reference proteome</keyword>
<dbReference type="RefSeq" id="WP_157882414.1">
    <property type="nucleotide sequence ID" value="NZ_LOCL01000029.1"/>
</dbReference>
<accession>A0A0W7X8H1</accession>
<gene>
    <name evidence="1" type="ORF">AT728_07400</name>
</gene>
<dbReference type="EMBL" id="LOCL01000029">
    <property type="protein sequence ID" value="KUF18851.1"/>
    <property type="molecule type" value="Genomic_DNA"/>
</dbReference>
<proteinExistence type="predicted"/>
<evidence type="ECO:0000313" key="1">
    <source>
        <dbReference type="EMBL" id="KUF18851.1"/>
    </source>
</evidence>
<protein>
    <submittedName>
        <fullName evidence="1">Uncharacterized protein</fullName>
    </submittedName>
</protein>
<organism evidence="1 2">
    <name type="scientific">Streptomyces silvensis</name>
    <dbReference type="NCBI Taxonomy" id="1765722"/>
    <lineage>
        <taxon>Bacteria</taxon>
        <taxon>Bacillati</taxon>
        <taxon>Actinomycetota</taxon>
        <taxon>Actinomycetes</taxon>
        <taxon>Kitasatosporales</taxon>
        <taxon>Streptomycetaceae</taxon>
        <taxon>Streptomyces</taxon>
    </lineage>
</organism>
<name>A0A0W7X8H1_9ACTN</name>
<reference evidence="1 2" key="1">
    <citation type="submission" date="2015-12" db="EMBL/GenBank/DDBJ databases">
        <title>Draft genome sequence of Streptomyces silvensis ATCC 53525, a producer of novel hormone antagonists.</title>
        <authorList>
            <person name="Johnston C.W."/>
            <person name="Li Y."/>
            <person name="Magarvey N.A."/>
        </authorList>
    </citation>
    <scope>NUCLEOTIDE SEQUENCE [LARGE SCALE GENOMIC DNA]</scope>
    <source>
        <strain evidence="1 2">ATCC 53525</strain>
    </source>
</reference>